<comment type="caution">
    <text evidence="2">The sequence shown here is derived from an EMBL/GenBank/DDBJ whole genome shotgun (WGS) entry which is preliminary data.</text>
</comment>
<dbReference type="Proteomes" id="UP000034544">
    <property type="component" value="Unassembled WGS sequence"/>
</dbReference>
<sequence length="82" mass="8965">MDSKDGDHRENKPVARNQIGSGPDYSSGGATWKNSFMEDRAVAVCVGCKRPDNTCHLCKKKLPSGKVFSEFSDGFDTLLVNL</sequence>
<proteinExistence type="predicted"/>
<evidence type="ECO:0000313" key="3">
    <source>
        <dbReference type="Proteomes" id="UP000034544"/>
    </source>
</evidence>
<feature type="region of interest" description="Disordered" evidence="1">
    <location>
        <begin position="1"/>
        <end position="26"/>
    </location>
</feature>
<reference evidence="2 3" key="1">
    <citation type="journal article" date="2015" name="Nature">
        <title>rRNA introns, odd ribosomes, and small enigmatic genomes across a large radiation of phyla.</title>
        <authorList>
            <person name="Brown C.T."/>
            <person name="Hug L.A."/>
            <person name="Thomas B.C."/>
            <person name="Sharon I."/>
            <person name="Castelle C.J."/>
            <person name="Singh A."/>
            <person name="Wilkins M.J."/>
            <person name="Williams K.H."/>
            <person name="Banfield J.F."/>
        </authorList>
    </citation>
    <scope>NUCLEOTIDE SEQUENCE [LARGE SCALE GENOMIC DNA]</scope>
</reference>
<gene>
    <name evidence="2" type="ORF">UU59_C0017G0007</name>
</gene>
<protein>
    <submittedName>
        <fullName evidence="2">Uncharacterized protein</fullName>
    </submittedName>
</protein>
<evidence type="ECO:0000313" key="2">
    <source>
        <dbReference type="EMBL" id="KKS06915.1"/>
    </source>
</evidence>
<organism evidence="2 3">
    <name type="scientific">candidate division WWE3 bacterium GW2011_GWE1_41_27</name>
    <dbReference type="NCBI Taxonomy" id="1619131"/>
    <lineage>
        <taxon>Bacteria</taxon>
        <taxon>Katanobacteria</taxon>
    </lineage>
</organism>
<feature type="compositionally biased region" description="Basic and acidic residues" evidence="1">
    <location>
        <begin position="1"/>
        <end position="13"/>
    </location>
</feature>
<name>A0A0G0W1K8_UNCKA</name>
<dbReference type="AlphaFoldDB" id="A0A0G0W1K8"/>
<dbReference type="EMBL" id="LCBF01000017">
    <property type="protein sequence ID" value="KKS06915.1"/>
    <property type="molecule type" value="Genomic_DNA"/>
</dbReference>
<accession>A0A0G0W1K8</accession>
<evidence type="ECO:0000256" key="1">
    <source>
        <dbReference type="SAM" id="MobiDB-lite"/>
    </source>
</evidence>